<gene>
    <name evidence="1" type="primary">thiS</name>
    <name evidence="1" type="ORF">F9U64_02145</name>
</gene>
<evidence type="ECO:0000313" key="1">
    <source>
        <dbReference type="EMBL" id="KAB8139018.1"/>
    </source>
</evidence>
<keyword evidence="2" id="KW-1185">Reference proteome</keyword>
<dbReference type="PANTHER" id="PTHR34472:SF1">
    <property type="entry name" value="SULFUR CARRIER PROTEIN THIS"/>
    <property type="match status" value="1"/>
</dbReference>
<sequence>MKLLINGDLIQMEENVENVEELIGVLGLSDKSLIVEHNQIILKKQDHMGASLSDGDQLEIVHFVGGG</sequence>
<accession>A0A7C8KSU5</accession>
<comment type="caution">
    <text evidence="1">The sequence shown here is derived from an EMBL/GenBank/DDBJ whole genome shotgun (WGS) entry which is preliminary data.</text>
</comment>
<name>A0A7C8KSU5_9BACI</name>
<dbReference type="PANTHER" id="PTHR34472">
    <property type="entry name" value="SULFUR CARRIER PROTEIN THIS"/>
    <property type="match status" value="1"/>
</dbReference>
<dbReference type="OrthoDB" id="9798559at2"/>
<dbReference type="InterPro" id="IPR010035">
    <property type="entry name" value="Thi_S"/>
</dbReference>
<evidence type="ECO:0000313" key="2">
    <source>
        <dbReference type="Proteomes" id="UP000480246"/>
    </source>
</evidence>
<dbReference type="SUPFAM" id="SSF54285">
    <property type="entry name" value="MoaD/ThiS"/>
    <property type="match status" value="1"/>
</dbReference>
<protein>
    <submittedName>
        <fullName evidence="1">Sulfur carrier protein ThiS</fullName>
    </submittedName>
</protein>
<dbReference type="Gene3D" id="3.10.20.30">
    <property type="match status" value="1"/>
</dbReference>
<dbReference type="AlphaFoldDB" id="A0A7C8KSU5"/>
<dbReference type="NCBIfam" id="TIGR01683">
    <property type="entry name" value="thiS"/>
    <property type="match status" value="1"/>
</dbReference>
<organism evidence="1 2">
    <name type="scientific">Gracilibacillus oryzae</name>
    <dbReference type="NCBI Taxonomy" id="1672701"/>
    <lineage>
        <taxon>Bacteria</taxon>
        <taxon>Bacillati</taxon>
        <taxon>Bacillota</taxon>
        <taxon>Bacilli</taxon>
        <taxon>Bacillales</taxon>
        <taxon>Bacillaceae</taxon>
        <taxon>Gracilibacillus</taxon>
    </lineage>
</organism>
<reference evidence="1 2" key="1">
    <citation type="submission" date="2019-10" db="EMBL/GenBank/DDBJ databases">
        <title>Gracilibacillus sp. nov. isolated from rice seeds.</title>
        <authorList>
            <person name="He S."/>
        </authorList>
    </citation>
    <scope>NUCLEOTIDE SEQUENCE [LARGE SCALE GENOMIC DNA]</scope>
    <source>
        <strain evidence="1 2">TD8</strain>
    </source>
</reference>
<dbReference type="EMBL" id="WEID01000008">
    <property type="protein sequence ID" value="KAB8139018.1"/>
    <property type="molecule type" value="Genomic_DNA"/>
</dbReference>
<dbReference type="Pfam" id="PF02597">
    <property type="entry name" value="ThiS"/>
    <property type="match status" value="1"/>
</dbReference>
<dbReference type="InterPro" id="IPR003749">
    <property type="entry name" value="ThiS/MoaD-like"/>
</dbReference>
<proteinExistence type="predicted"/>
<dbReference type="InterPro" id="IPR016155">
    <property type="entry name" value="Mopterin_synth/thiamin_S_b"/>
</dbReference>
<dbReference type="InterPro" id="IPR012675">
    <property type="entry name" value="Beta-grasp_dom_sf"/>
</dbReference>
<dbReference type="Proteomes" id="UP000480246">
    <property type="component" value="Unassembled WGS sequence"/>
</dbReference>